<name>A0A9W9LG15_9EURO</name>
<accession>A0A9W9LG15</accession>
<sequence>MPFPVLRALATATFFLLQTQTATSFPLMPRDIQWSFDLYPTQACNGTADPHAGHGSTGCRADLNSVASAYTLNTVADGCRIEFYDNTMCDGNELSDIAGPMTSPGTCRVPNLHRRYASYQVTCEKVEV</sequence>
<keyword evidence="1" id="KW-0732">Signal</keyword>
<gene>
    <name evidence="2" type="ORF">N7482_009183</name>
</gene>
<dbReference type="Proteomes" id="UP001149163">
    <property type="component" value="Unassembled WGS sequence"/>
</dbReference>
<dbReference type="OrthoDB" id="4241002at2759"/>
<reference evidence="2" key="2">
    <citation type="journal article" date="2023" name="IMA Fungus">
        <title>Comparative genomic study of the Penicillium genus elucidates a diverse pangenome and 15 lateral gene transfer events.</title>
        <authorList>
            <person name="Petersen C."/>
            <person name="Sorensen T."/>
            <person name="Nielsen M.R."/>
            <person name="Sondergaard T.E."/>
            <person name="Sorensen J.L."/>
            <person name="Fitzpatrick D.A."/>
            <person name="Frisvad J.C."/>
            <person name="Nielsen K.L."/>
        </authorList>
    </citation>
    <scope>NUCLEOTIDE SEQUENCE</scope>
    <source>
        <strain evidence="2">IBT 26290</strain>
    </source>
</reference>
<dbReference type="GeneID" id="81430483"/>
<proteinExistence type="predicted"/>
<dbReference type="AlphaFoldDB" id="A0A9W9LG15"/>
<feature type="signal peptide" evidence="1">
    <location>
        <begin position="1"/>
        <end position="24"/>
    </location>
</feature>
<evidence type="ECO:0000256" key="1">
    <source>
        <dbReference type="SAM" id="SignalP"/>
    </source>
</evidence>
<evidence type="ECO:0000313" key="2">
    <source>
        <dbReference type="EMBL" id="KAJ5152705.1"/>
    </source>
</evidence>
<feature type="chain" id="PRO_5040773778" evidence="1">
    <location>
        <begin position="25"/>
        <end position="128"/>
    </location>
</feature>
<evidence type="ECO:0000313" key="3">
    <source>
        <dbReference type="Proteomes" id="UP001149163"/>
    </source>
</evidence>
<dbReference type="RefSeq" id="XP_056539013.1">
    <property type="nucleotide sequence ID" value="XM_056691307.1"/>
</dbReference>
<protein>
    <submittedName>
        <fullName evidence="2">Uncharacterized protein</fullName>
    </submittedName>
</protein>
<comment type="caution">
    <text evidence="2">The sequence shown here is derived from an EMBL/GenBank/DDBJ whole genome shotgun (WGS) entry which is preliminary data.</text>
</comment>
<keyword evidence="3" id="KW-1185">Reference proteome</keyword>
<organism evidence="2 3">
    <name type="scientific">Penicillium canariense</name>
    <dbReference type="NCBI Taxonomy" id="189055"/>
    <lineage>
        <taxon>Eukaryota</taxon>
        <taxon>Fungi</taxon>
        <taxon>Dikarya</taxon>
        <taxon>Ascomycota</taxon>
        <taxon>Pezizomycotina</taxon>
        <taxon>Eurotiomycetes</taxon>
        <taxon>Eurotiomycetidae</taxon>
        <taxon>Eurotiales</taxon>
        <taxon>Aspergillaceae</taxon>
        <taxon>Penicillium</taxon>
    </lineage>
</organism>
<dbReference type="EMBL" id="JAPQKN010000007">
    <property type="protein sequence ID" value="KAJ5152705.1"/>
    <property type="molecule type" value="Genomic_DNA"/>
</dbReference>
<reference evidence="2" key="1">
    <citation type="submission" date="2022-11" db="EMBL/GenBank/DDBJ databases">
        <authorList>
            <person name="Petersen C."/>
        </authorList>
    </citation>
    <scope>NUCLEOTIDE SEQUENCE</scope>
    <source>
        <strain evidence="2">IBT 26290</strain>
    </source>
</reference>